<reference evidence="1 2" key="1">
    <citation type="submission" date="2020-08" db="EMBL/GenBank/DDBJ databases">
        <authorList>
            <person name="Koutsovoulos G."/>
            <person name="Danchin GJ E."/>
        </authorList>
    </citation>
    <scope>NUCLEOTIDE SEQUENCE [LARGE SCALE GENOMIC DNA]</scope>
</reference>
<comment type="caution">
    <text evidence="1">The sequence shown here is derived from an EMBL/GenBank/DDBJ whole genome shotgun (WGS) entry which is preliminary data.</text>
</comment>
<evidence type="ECO:0000313" key="2">
    <source>
        <dbReference type="Proteomes" id="UP000580250"/>
    </source>
</evidence>
<dbReference type="Proteomes" id="UP000580250">
    <property type="component" value="Unassembled WGS sequence"/>
</dbReference>
<proteinExistence type="predicted"/>
<sequence>MLLEYYCEVCWAANYSKCDSTKAIFDDITCFFFWILYQRKRKASLSSGAIEIAKTLFLHHTSVSNILLSPLILFQLSHYTSWSFMQHSFSDGCSFRSFALASKTILILVNCLSFLSTK</sequence>
<evidence type="ECO:0000313" key="1">
    <source>
        <dbReference type="EMBL" id="CAD2207849.1"/>
    </source>
</evidence>
<organism evidence="1 2">
    <name type="scientific">Meloidogyne enterolobii</name>
    <name type="common">Root-knot nematode worm</name>
    <name type="synonym">Meloidogyne mayaguensis</name>
    <dbReference type="NCBI Taxonomy" id="390850"/>
    <lineage>
        <taxon>Eukaryota</taxon>
        <taxon>Metazoa</taxon>
        <taxon>Ecdysozoa</taxon>
        <taxon>Nematoda</taxon>
        <taxon>Chromadorea</taxon>
        <taxon>Rhabditida</taxon>
        <taxon>Tylenchina</taxon>
        <taxon>Tylenchomorpha</taxon>
        <taxon>Tylenchoidea</taxon>
        <taxon>Meloidogynidae</taxon>
        <taxon>Meloidogyninae</taxon>
        <taxon>Meloidogyne</taxon>
    </lineage>
</organism>
<accession>A0A6V7Y832</accession>
<gene>
    <name evidence="1" type="ORF">MENT_LOCUS61822</name>
</gene>
<protein>
    <submittedName>
        <fullName evidence="1">Uncharacterized protein</fullName>
    </submittedName>
</protein>
<name>A0A6V7Y832_MELEN</name>
<dbReference type="EMBL" id="CAJEWN010003504">
    <property type="protein sequence ID" value="CAD2207849.1"/>
    <property type="molecule type" value="Genomic_DNA"/>
</dbReference>
<dbReference type="AlphaFoldDB" id="A0A6V7Y832"/>